<feature type="domain" description="DUF243" evidence="2">
    <location>
        <begin position="76"/>
        <end position="174"/>
    </location>
</feature>
<dbReference type="GO" id="GO:0040003">
    <property type="term" value="P:chitin-based cuticle development"/>
    <property type="evidence" value="ECO:0007669"/>
    <property type="project" value="TreeGrafter"/>
</dbReference>
<dbReference type="OrthoDB" id="7765420at2759"/>
<dbReference type="InterPro" id="IPR004145">
    <property type="entry name" value="DUF243"/>
</dbReference>
<dbReference type="AlphaFoldDB" id="A0A084VLE9"/>
<dbReference type="GO" id="GO:0062129">
    <property type="term" value="C:chitin-based extracellular matrix"/>
    <property type="evidence" value="ECO:0007669"/>
    <property type="project" value="TreeGrafter"/>
</dbReference>
<proteinExistence type="predicted"/>
<reference evidence="4" key="2">
    <citation type="submission" date="2020-05" db="UniProtKB">
        <authorList>
            <consortium name="EnsemblMetazoa"/>
        </authorList>
    </citation>
    <scope>IDENTIFICATION</scope>
</reference>
<reference evidence="3 5" key="1">
    <citation type="journal article" date="2014" name="BMC Genomics">
        <title>Genome sequence of Anopheles sinensis provides insight into genetics basis of mosquito competence for malaria parasites.</title>
        <authorList>
            <person name="Zhou D."/>
            <person name="Zhang D."/>
            <person name="Ding G."/>
            <person name="Shi L."/>
            <person name="Hou Q."/>
            <person name="Ye Y."/>
            <person name="Xu Y."/>
            <person name="Zhou H."/>
            <person name="Xiong C."/>
            <person name="Li S."/>
            <person name="Yu J."/>
            <person name="Hong S."/>
            <person name="Yu X."/>
            <person name="Zou P."/>
            <person name="Chen C."/>
            <person name="Chang X."/>
            <person name="Wang W."/>
            <person name="Lv Y."/>
            <person name="Sun Y."/>
            <person name="Ma L."/>
            <person name="Shen B."/>
            <person name="Zhu C."/>
        </authorList>
    </citation>
    <scope>NUCLEOTIDE SEQUENCE [LARGE SCALE GENOMIC DNA]</scope>
</reference>
<dbReference type="GO" id="GO:0008010">
    <property type="term" value="F:structural constituent of chitin-based larval cuticle"/>
    <property type="evidence" value="ECO:0007669"/>
    <property type="project" value="TreeGrafter"/>
</dbReference>
<sequence>MRAFVIFVACLAVVSADIGLDLQRGGGSGVSIDYVPTTYQDTSVGASADARSFGGAGGAAAGAVAKAETRVIYKPAEVKKHFYYHVAPAEATANAEADTLTITPKKHYKIIFIKAPTLGANAGSNAYAASKTEEKTLVYVLVNKPSRAQADAAAGASSFVSGKPEVYFIKYQGPQAKASSSAGAGASALINETDLME</sequence>
<dbReference type="Proteomes" id="UP000030765">
    <property type="component" value="Unassembled WGS sequence"/>
</dbReference>
<keyword evidence="1" id="KW-0732">Signal</keyword>
<dbReference type="PANTHER" id="PTHR31927">
    <property type="entry name" value="FI07246P-RELATED-RELATED"/>
    <property type="match status" value="1"/>
</dbReference>
<organism evidence="3">
    <name type="scientific">Anopheles sinensis</name>
    <name type="common">Mosquito</name>
    <dbReference type="NCBI Taxonomy" id="74873"/>
    <lineage>
        <taxon>Eukaryota</taxon>
        <taxon>Metazoa</taxon>
        <taxon>Ecdysozoa</taxon>
        <taxon>Arthropoda</taxon>
        <taxon>Hexapoda</taxon>
        <taxon>Insecta</taxon>
        <taxon>Pterygota</taxon>
        <taxon>Neoptera</taxon>
        <taxon>Endopterygota</taxon>
        <taxon>Diptera</taxon>
        <taxon>Nematocera</taxon>
        <taxon>Culicoidea</taxon>
        <taxon>Culicidae</taxon>
        <taxon>Anophelinae</taxon>
        <taxon>Anopheles</taxon>
    </lineage>
</organism>
<feature type="signal peptide" evidence="1">
    <location>
        <begin position="1"/>
        <end position="16"/>
    </location>
</feature>
<dbReference type="VEuPathDB" id="VectorBase:ASIC006213"/>
<evidence type="ECO:0000313" key="4">
    <source>
        <dbReference type="EnsemblMetazoa" id="ASIC006213-PA"/>
    </source>
</evidence>
<evidence type="ECO:0000259" key="2">
    <source>
        <dbReference type="SMART" id="SM00690"/>
    </source>
</evidence>
<dbReference type="VEuPathDB" id="VectorBase:ASIS010993"/>
<dbReference type="SMART" id="SM00690">
    <property type="entry name" value="DM5"/>
    <property type="match status" value="1"/>
</dbReference>
<gene>
    <name evidence="3" type="ORF">ZHAS_00006213</name>
</gene>
<dbReference type="EMBL" id="ATLV01014484">
    <property type="status" value="NOT_ANNOTATED_CDS"/>
    <property type="molecule type" value="Genomic_DNA"/>
</dbReference>
<dbReference type="EnsemblMetazoa" id="ASIC006213-RA">
    <property type="protein sequence ID" value="ASIC006213-PA"/>
    <property type="gene ID" value="ASIC006213"/>
</dbReference>
<keyword evidence="5" id="KW-1185">Reference proteome</keyword>
<name>A0A084VLE9_ANOSI</name>
<dbReference type="EMBL" id="KE524974">
    <property type="protein sequence ID" value="KFB38793.1"/>
    <property type="molecule type" value="Genomic_DNA"/>
</dbReference>
<accession>A0A084VLE9</accession>
<evidence type="ECO:0000313" key="3">
    <source>
        <dbReference type="EMBL" id="KFB38793.1"/>
    </source>
</evidence>
<dbReference type="PANTHER" id="PTHR31927:SF2">
    <property type="entry name" value="FI07246P-RELATED"/>
    <property type="match status" value="1"/>
</dbReference>
<feature type="chain" id="PRO_5001783785" evidence="1">
    <location>
        <begin position="17"/>
        <end position="197"/>
    </location>
</feature>
<evidence type="ECO:0000256" key="1">
    <source>
        <dbReference type="SAM" id="SignalP"/>
    </source>
</evidence>
<protein>
    <submittedName>
        <fullName evidence="3">AGAP000437-PA-like protein</fullName>
    </submittedName>
    <submittedName>
        <fullName evidence="4">DM5 domain-containing protein</fullName>
    </submittedName>
</protein>
<dbReference type="Pfam" id="PF03103">
    <property type="entry name" value="DUF243"/>
    <property type="match status" value="1"/>
</dbReference>
<evidence type="ECO:0000313" key="5">
    <source>
        <dbReference type="Proteomes" id="UP000030765"/>
    </source>
</evidence>